<reference evidence="26 27" key="1">
    <citation type="submission" date="2020-07" db="EMBL/GenBank/DDBJ databases">
        <title>Genomic Encyclopedia of Type Strains, Phase IV (KMG-IV): sequencing the most valuable type-strain genomes for metagenomic binning, comparative biology and taxonomic classification.</title>
        <authorList>
            <person name="Goeker M."/>
        </authorList>
    </citation>
    <scope>NUCLEOTIDE SEQUENCE [LARGE SCALE GENOMIC DNA]</scope>
    <source>
        <strain evidence="26 27">DSM 17721</strain>
    </source>
</reference>
<dbReference type="PROSITE" id="PS01012">
    <property type="entry name" value="FOLYLPOLYGLU_SYNT_2"/>
    <property type="match status" value="1"/>
</dbReference>
<comment type="cofactor">
    <cofactor evidence="1">
        <name>Mg(2+)</name>
        <dbReference type="ChEBI" id="CHEBI:18420"/>
    </cofactor>
</comment>
<evidence type="ECO:0000256" key="2">
    <source>
        <dbReference type="ARBA" id="ARBA00002714"/>
    </source>
</evidence>
<evidence type="ECO:0000256" key="5">
    <source>
        <dbReference type="ARBA" id="ARBA00008276"/>
    </source>
</evidence>
<comment type="catalytic activity">
    <reaction evidence="21">
        <text>(6R)-5,10-methylenetetrahydrofolyl-(gamma-L-Glu)(n) + L-glutamate + ATP = (6R)-5,10-methylenetetrahydrofolyl-(gamma-L-Glu)(n+1) + ADP + phosphate + H(+)</text>
        <dbReference type="Rhea" id="RHEA:51912"/>
        <dbReference type="Rhea" id="RHEA-COMP:13257"/>
        <dbReference type="Rhea" id="RHEA-COMP:13258"/>
        <dbReference type="ChEBI" id="CHEBI:15378"/>
        <dbReference type="ChEBI" id="CHEBI:29985"/>
        <dbReference type="ChEBI" id="CHEBI:30616"/>
        <dbReference type="ChEBI" id="CHEBI:43474"/>
        <dbReference type="ChEBI" id="CHEBI:136572"/>
        <dbReference type="ChEBI" id="CHEBI:456216"/>
        <dbReference type="EC" id="6.3.2.17"/>
    </reaction>
</comment>
<dbReference type="EMBL" id="JACDUS010000002">
    <property type="protein sequence ID" value="MBA2880879.1"/>
    <property type="molecule type" value="Genomic_DNA"/>
</dbReference>
<dbReference type="InterPro" id="IPR013221">
    <property type="entry name" value="Mur_ligase_cen"/>
</dbReference>
<evidence type="ECO:0000256" key="12">
    <source>
        <dbReference type="ARBA" id="ARBA00022741"/>
    </source>
</evidence>
<dbReference type="SUPFAM" id="SSF53244">
    <property type="entry name" value="MurD-like peptide ligases, peptide-binding domain"/>
    <property type="match status" value="1"/>
</dbReference>
<comment type="catalytic activity">
    <reaction evidence="20">
        <text>10-formyltetrahydrofolyl-(gamma-L-Glu)(n) + L-glutamate + ATP = 10-formyltetrahydrofolyl-(gamma-L-Glu)(n+1) + ADP + phosphate + H(+)</text>
        <dbReference type="Rhea" id="RHEA:51904"/>
        <dbReference type="Rhea" id="RHEA-COMP:13088"/>
        <dbReference type="Rhea" id="RHEA-COMP:14300"/>
        <dbReference type="ChEBI" id="CHEBI:15378"/>
        <dbReference type="ChEBI" id="CHEBI:29985"/>
        <dbReference type="ChEBI" id="CHEBI:30616"/>
        <dbReference type="ChEBI" id="CHEBI:43474"/>
        <dbReference type="ChEBI" id="CHEBI:134413"/>
        <dbReference type="ChEBI" id="CHEBI:456216"/>
        <dbReference type="EC" id="6.3.2.17"/>
    </reaction>
</comment>
<evidence type="ECO:0000256" key="8">
    <source>
        <dbReference type="ARBA" id="ARBA00013025"/>
    </source>
</evidence>
<dbReference type="GO" id="GO:0008841">
    <property type="term" value="F:dihydrofolate synthase activity"/>
    <property type="evidence" value="ECO:0007669"/>
    <property type="project" value="UniProtKB-EC"/>
</dbReference>
<name>A0A7W0HK37_9BACT</name>
<comment type="pathway">
    <text evidence="3">Cofactor biosynthesis; tetrahydrofolate biosynthesis; 7,8-dihydrofolate from 2-amino-4-hydroxy-6-hydroxymethyl-7,8-dihydropteridine diphosphate and 4-aminobenzoate: step 2/2.</text>
</comment>
<evidence type="ECO:0000256" key="23">
    <source>
        <dbReference type="PIRNR" id="PIRNR001563"/>
    </source>
</evidence>
<dbReference type="InterPro" id="IPR036565">
    <property type="entry name" value="Mur-like_cat_sf"/>
</dbReference>
<dbReference type="PANTHER" id="PTHR11136:SF0">
    <property type="entry name" value="DIHYDROFOLATE SYNTHETASE-RELATED"/>
    <property type="match status" value="1"/>
</dbReference>
<dbReference type="UniPathway" id="UPA00077">
    <property type="reaction ID" value="UER00157"/>
</dbReference>
<evidence type="ECO:0000256" key="15">
    <source>
        <dbReference type="ARBA" id="ARBA00022909"/>
    </source>
</evidence>
<dbReference type="InterPro" id="IPR004101">
    <property type="entry name" value="Mur_ligase_C"/>
</dbReference>
<dbReference type="Gene3D" id="3.90.190.20">
    <property type="entry name" value="Mur ligase, C-terminal domain"/>
    <property type="match status" value="1"/>
</dbReference>
<evidence type="ECO:0000256" key="7">
    <source>
        <dbReference type="ARBA" id="ARBA00013023"/>
    </source>
</evidence>
<gene>
    <name evidence="26" type="ORF">HNR65_001197</name>
</gene>
<keyword evidence="12 23" id="KW-0547">Nucleotide-binding</keyword>
<evidence type="ECO:0000256" key="3">
    <source>
        <dbReference type="ARBA" id="ARBA00004799"/>
    </source>
</evidence>
<feature type="domain" description="Mur ligase central" evidence="25">
    <location>
        <begin position="47"/>
        <end position="270"/>
    </location>
</feature>
<dbReference type="Pfam" id="PF02875">
    <property type="entry name" value="Mur_ligase_C"/>
    <property type="match status" value="1"/>
</dbReference>
<dbReference type="PIRSF" id="PIRSF001563">
    <property type="entry name" value="Folylpolyglu_synth"/>
    <property type="match status" value="1"/>
</dbReference>
<evidence type="ECO:0000256" key="1">
    <source>
        <dbReference type="ARBA" id="ARBA00001946"/>
    </source>
</evidence>
<comment type="pathway">
    <text evidence="4">Cofactor biosynthesis; tetrahydrofolylpolyglutamate biosynthesis.</text>
</comment>
<proteinExistence type="inferred from homology"/>
<evidence type="ECO:0000256" key="21">
    <source>
        <dbReference type="ARBA" id="ARBA00049035"/>
    </source>
</evidence>
<evidence type="ECO:0000256" key="16">
    <source>
        <dbReference type="ARBA" id="ARBA00030048"/>
    </source>
</evidence>
<dbReference type="FunFam" id="3.40.1190.10:FF:000004">
    <property type="entry name" value="Dihydrofolate synthase/folylpolyglutamate synthase"/>
    <property type="match status" value="1"/>
</dbReference>
<keyword evidence="10 23" id="KW-0436">Ligase</keyword>
<comment type="catalytic activity">
    <reaction evidence="22">
        <text>7,8-dihydropteroate + L-glutamate + ATP = 7,8-dihydrofolate + ADP + phosphate + H(+)</text>
        <dbReference type="Rhea" id="RHEA:23584"/>
        <dbReference type="ChEBI" id="CHEBI:15378"/>
        <dbReference type="ChEBI" id="CHEBI:17839"/>
        <dbReference type="ChEBI" id="CHEBI:29985"/>
        <dbReference type="ChEBI" id="CHEBI:30616"/>
        <dbReference type="ChEBI" id="CHEBI:43474"/>
        <dbReference type="ChEBI" id="CHEBI:57451"/>
        <dbReference type="ChEBI" id="CHEBI:456216"/>
        <dbReference type="EC" id="6.3.2.12"/>
    </reaction>
</comment>
<dbReference type="AlphaFoldDB" id="A0A7W0HK37"/>
<feature type="domain" description="Mur ligase C-terminal" evidence="24">
    <location>
        <begin position="296"/>
        <end position="415"/>
    </location>
</feature>
<evidence type="ECO:0000256" key="18">
    <source>
        <dbReference type="ARBA" id="ARBA00032510"/>
    </source>
</evidence>
<evidence type="ECO:0000256" key="13">
    <source>
        <dbReference type="ARBA" id="ARBA00022840"/>
    </source>
</evidence>
<evidence type="ECO:0000256" key="9">
    <source>
        <dbReference type="ARBA" id="ARBA00019357"/>
    </source>
</evidence>
<evidence type="ECO:0000259" key="25">
    <source>
        <dbReference type="Pfam" id="PF08245"/>
    </source>
</evidence>
<comment type="function">
    <text evidence="2">Functions in two distinct reactions of the de novo folate biosynthetic pathway. Catalyzes the addition of a glutamate residue to dihydropteroate (7,8-dihydropteroate or H2Pte) to form dihydrofolate (7,8-dihydrofolate monoglutamate or H2Pte-Glu). Also catalyzes successive additions of L-glutamate to tetrahydrofolate or 10-formyltetrahydrofolate or 5,10-methylenetetrahydrofolate, leading to folylpolyglutamate derivatives.</text>
</comment>
<dbReference type="GO" id="GO:0046656">
    <property type="term" value="P:folic acid biosynthetic process"/>
    <property type="evidence" value="ECO:0007669"/>
    <property type="project" value="UniProtKB-KW"/>
</dbReference>
<keyword evidence="13 23" id="KW-0067">ATP-binding</keyword>
<comment type="subunit">
    <text evidence="6">Monomer.</text>
</comment>
<dbReference type="GO" id="GO:0046654">
    <property type="term" value="P:tetrahydrofolate biosynthetic process"/>
    <property type="evidence" value="ECO:0007669"/>
    <property type="project" value="UniProtKB-UniPathway"/>
</dbReference>
<evidence type="ECO:0000256" key="11">
    <source>
        <dbReference type="ARBA" id="ARBA00022723"/>
    </source>
</evidence>
<keyword evidence="15" id="KW-0289">Folate biosynthesis</keyword>
<dbReference type="InterPro" id="IPR001645">
    <property type="entry name" value="Folylpolyglutamate_synth"/>
</dbReference>
<dbReference type="SUPFAM" id="SSF53623">
    <property type="entry name" value="MurD-like peptide ligases, catalytic domain"/>
    <property type="match status" value="1"/>
</dbReference>
<dbReference type="PANTHER" id="PTHR11136">
    <property type="entry name" value="FOLYLPOLYGLUTAMATE SYNTHASE-RELATED"/>
    <property type="match status" value="1"/>
</dbReference>
<dbReference type="InterPro" id="IPR036615">
    <property type="entry name" value="Mur_ligase_C_dom_sf"/>
</dbReference>
<evidence type="ECO:0000256" key="10">
    <source>
        <dbReference type="ARBA" id="ARBA00022598"/>
    </source>
</evidence>
<evidence type="ECO:0000256" key="22">
    <source>
        <dbReference type="ARBA" id="ARBA00049161"/>
    </source>
</evidence>
<evidence type="ECO:0000256" key="14">
    <source>
        <dbReference type="ARBA" id="ARBA00022842"/>
    </source>
</evidence>
<sequence>MTQSQYDKCLAEMFGLRRFGIKLGLDIIDAMLKALDRPERKFACIHVAGTNGKGSIASALAAILQTAGLRVGLYTSPHLVRFNERICINNQYISDHEVVNAWHAAKAAAPKEREATFFEYTTAMALYAFARAEVDWAVIETGMGGRMDATNILQPRLCIISNISLEHRFYLGSTIAQITGEKAGIIKPDTPVITGVHQKSAIEVIEKTAARNNAPVFRKGKDFRIRRSPKSDAGNFGFTYKGIDHKWTDMRSSLQGIHQLDNAALVLAACEVLMDQGTAIDVSRIKDGLANVRWPGRLEMIDTTPPMILDGAHNLIAARRLAAFLSDTAADKNITLVIGILDDKPCQAMLNTLVPLCQRVIVTRPVIDRSLPARVIEAGVKKLTDHVEIVESVRDAVFYAMETTANTDLICVAGSLYVVGEAKAALEGARAPEPV</sequence>
<evidence type="ECO:0000313" key="27">
    <source>
        <dbReference type="Proteomes" id="UP000525298"/>
    </source>
</evidence>
<dbReference type="GO" id="GO:0005524">
    <property type="term" value="F:ATP binding"/>
    <property type="evidence" value="ECO:0007669"/>
    <property type="project" value="UniProtKB-KW"/>
</dbReference>
<dbReference type="GO" id="GO:0046872">
    <property type="term" value="F:metal ion binding"/>
    <property type="evidence" value="ECO:0007669"/>
    <property type="project" value="UniProtKB-KW"/>
</dbReference>
<evidence type="ECO:0000256" key="6">
    <source>
        <dbReference type="ARBA" id="ARBA00011245"/>
    </source>
</evidence>
<evidence type="ECO:0000256" key="4">
    <source>
        <dbReference type="ARBA" id="ARBA00005150"/>
    </source>
</evidence>
<dbReference type="Pfam" id="PF08245">
    <property type="entry name" value="Mur_ligase_M"/>
    <property type="match status" value="1"/>
</dbReference>
<comment type="catalytic activity">
    <reaction evidence="19">
        <text>(6S)-5,6,7,8-tetrahydrofolyl-(gamma-L-Glu)(n) + L-glutamate + ATP = (6S)-5,6,7,8-tetrahydrofolyl-(gamma-L-Glu)(n+1) + ADP + phosphate + H(+)</text>
        <dbReference type="Rhea" id="RHEA:10580"/>
        <dbReference type="Rhea" id="RHEA-COMP:14738"/>
        <dbReference type="Rhea" id="RHEA-COMP:14740"/>
        <dbReference type="ChEBI" id="CHEBI:15378"/>
        <dbReference type="ChEBI" id="CHEBI:29985"/>
        <dbReference type="ChEBI" id="CHEBI:30616"/>
        <dbReference type="ChEBI" id="CHEBI:43474"/>
        <dbReference type="ChEBI" id="CHEBI:141005"/>
        <dbReference type="ChEBI" id="CHEBI:456216"/>
        <dbReference type="EC" id="6.3.2.17"/>
    </reaction>
</comment>
<dbReference type="GO" id="GO:0005737">
    <property type="term" value="C:cytoplasm"/>
    <property type="evidence" value="ECO:0007669"/>
    <property type="project" value="TreeGrafter"/>
</dbReference>
<keyword evidence="27" id="KW-1185">Reference proteome</keyword>
<protein>
    <recommendedName>
        <fullName evidence="9">Dihydrofolate synthase/folylpolyglutamate synthase</fullName>
        <ecNumber evidence="7">6.3.2.12</ecNumber>
        <ecNumber evidence="8">6.3.2.17</ecNumber>
    </recommendedName>
    <alternativeName>
        <fullName evidence="18">Folylpoly-gamma-glutamate synthetase-dihydrofolate synthetase</fullName>
    </alternativeName>
    <alternativeName>
        <fullName evidence="16">Folylpolyglutamate synthetase</fullName>
    </alternativeName>
    <alternativeName>
        <fullName evidence="17">Tetrahydrofolylpolyglutamate synthase</fullName>
    </alternativeName>
</protein>
<evidence type="ECO:0000313" key="26">
    <source>
        <dbReference type="EMBL" id="MBA2880879.1"/>
    </source>
</evidence>
<evidence type="ECO:0000256" key="20">
    <source>
        <dbReference type="ARBA" id="ARBA00047808"/>
    </source>
</evidence>
<evidence type="ECO:0000259" key="24">
    <source>
        <dbReference type="Pfam" id="PF02875"/>
    </source>
</evidence>
<keyword evidence="14" id="KW-0460">Magnesium</keyword>
<dbReference type="InterPro" id="IPR018109">
    <property type="entry name" value="Folylpolyglutamate_synth_CS"/>
</dbReference>
<dbReference type="Gene3D" id="3.40.1190.10">
    <property type="entry name" value="Mur-like, catalytic domain"/>
    <property type="match status" value="1"/>
</dbReference>
<evidence type="ECO:0000256" key="19">
    <source>
        <dbReference type="ARBA" id="ARBA00047493"/>
    </source>
</evidence>
<comment type="caution">
    <text evidence="26">The sequence shown here is derived from an EMBL/GenBank/DDBJ whole genome shotgun (WGS) entry which is preliminary data.</text>
</comment>
<dbReference type="EC" id="6.3.2.17" evidence="8"/>
<dbReference type="NCBIfam" id="TIGR01499">
    <property type="entry name" value="folC"/>
    <property type="match status" value="1"/>
</dbReference>
<organism evidence="26 27">
    <name type="scientific">Desulfosalsimonas propionicica</name>
    <dbReference type="NCBI Taxonomy" id="332175"/>
    <lineage>
        <taxon>Bacteria</taxon>
        <taxon>Pseudomonadati</taxon>
        <taxon>Thermodesulfobacteriota</taxon>
        <taxon>Desulfobacteria</taxon>
        <taxon>Desulfobacterales</taxon>
        <taxon>Desulfosalsimonadaceae</taxon>
        <taxon>Desulfosalsimonas</taxon>
    </lineage>
</organism>
<keyword evidence="11" id="KW-0479">Metal-binding</keyword>
<dbReference type="GO" id="GO:0004326">
    <property type="term" value="F:tetrahydrofolylpolyglutamate synthase activity"/>
    <property type="evidence" value="ECO:0007669"/>
    <property type="project" value="UniProtKB-EC"/>
</dbReference>
<dbReference type="RefSeq" id="WP_181550530.1">
    <property type="nucleotide sequence ID" value="NZ_JACDUS010000002.1"/>
</dbReference>
<evidence type="ECO:0000256" key="17">
    <source>
        <dbReference type="ARBA" id="ARBA00030592"/>
    </source>
</evidence>
<comment type="similarity">
    <text evidence="5 23">Belongs to the folylpolyglutamate synthase family.</text>
</comment>
<dbReference type="Proteomes" id="UP000525298">
    <property type="component" value="Unassembled WGS sequence"/>
</dbReference>
<accession>A0A7W0HK37</accession>
<dbReference type="EC" id="6.3.2.12" evidence="7"/>